<reference evidence="2" key="1">
    <citation type="journal article" date="2014" name="Science">
        <title>Structural and functional partitioning of bread wheat chromosome 3B.</title>
        <authorList>
            <person name="Choulet F."/>
            <person name="Alberti A."/>
            <person name="Theil S."/>
            <person name="Glover N."/>
            <person name="Barbe V."/>
            <person name="Daron J."/>
            <person name="Pingault L."/>
            <person name="Sourdille P."/>
            <person name="Couloux A."/>
            <person name="Paux E."/>
            <person name="Leroy P."/>
            <person name="Mangenot S."/>
            <person name="Guilhot N."/>
            <person name="Le Gouis J."/>
            <person name="Balfourier F."/>
            <person name="Alaux M."/>
            <person name="Jamilloux V."/>
            <person name="Poulain J."/>
            <person name="Durand C."/>
            <person name="Bellec A."/>
            <person name="Gaspin C."/>
            <person name="Safar J."/>
            <person name="Dolezel J."/>
            <person name="Rogers J."/>
            <person name="Vandepoele K."/>
            <person name="Aury J.M."/>
            <person name="Mayer K."/>
            <person name="Berges H."/>
            <person name="Quesneville H."/>
            <person name="Wincker P."/>
            <person name="Feuillet C."/>
        </authorList>
    </citation>
    <scope>NUCLEOTIDE SEQUENCE</scope>
</reference>
<dbReference type="EMBL" id="HG670306">
    <property type="protein sequence ID" value="CDM80826.1"/>
    <property type="molecule type" value="Genomic_DNA"/>
</dbReference>
<protein>
    <submittedName>
        <fullName evidence="2">Uncharacterized protein</fullName>
    </submittedName>
</protein>
<evidence type="ECO:0000256" key="1">
    <source>
        <dbReference type="SAM" id="MobiDB-lite"/>
    </source>
</evidence>
<dbReference type="ExpressionAtlas" id="A0A077RS21">
    <property type="expression patterns" value="baseline"/>
</dbReference>
<name>A0A077RS21_WHEAT</name>
<proteinExistence type="predicted"/>
<organism evidence="2">
    <name type="scientific">Triticum aestivum</name>
    <name type="common">Wheat</name>
    <dbReference type="NCBI Taxonomy" id="4565"/>
    <lineage>
        <taxon>Eukaryota</taxon>
        <taxon>Viridiplantae</taxon>
        <taxon>Streptophyta</taxon>
        <taxon>Embryophyta</taxon>
        <taxon>Tracheophyta</taxon>
        <taxon>Spermatophyta</taxon>
        <taxon>Magnoliopsida</taxon>
        <taxon>Liliopsida</taxon>
        <taxon>Poales</taxon>
        <taxon>Poaceae</taxon>
        <taxon>BOP clade</taxon>
        <taxon>Pooideae</taxon>
        <taxon>Triticodae</taxon>
        <taxon>Triticeae</taxon>
        <taxon>Triticinae</taxon>
        <taxon>Triticum</taxon>
    </lineage>
</organism>
<feature type="region of interest" description="Disordered" evidence="1">
    <location>
        <begin position="95"/>
        <end position="114"/>
    </location>
</feature>
<accession>A0A077RS21</accession>
<sequence>MASEPYGHAISVVCVQPNMTESKFTCNMSYDCITTGCCGSASCHIRSSSLSDGLPTVHDLILPKGKVSDDAHGIMLRASIHHQSLSLGRSCFQGNGPTPALNQTPDTYHDGDRAEEDNIPLSLSRSRLRGKTPTPAVQRRLITYDDDDEDEDEDEWFARMMMRSMRVSDYRPLSLSRPQSICLDTVDEEDEIP</sequence>
<feature type="compositionally biased region" description="Polar residues" evidence="1">
    <location>
        <begin position="95"/>
        <end position="106"/>
    </location>
</feature>
<gene>
    <name evidence="2" type="ORF">TRAES_3BF172200100CFD_c1</name>
</gene>
<evidence type="ECO:0000313" key="2">
    <source>
        <dbReference type="EMBL" id="CDM80826.1"/>
    </source>
</evidence>
<dbReference type="AlphaFoldDB" id="A0A077RS21"/>
<dbReference type="HOGENOM" id="CLU_1663866_0_0_1"/>